<evidence type="ECO:0000256" key="1">
    <source>
        <dbReference type="SAM" id="MobiDB-lite"/>
    </source>
</evidence>
<keyword evidence="4" id="KW-1185">Reference proteome</keyword>
<name>A0A7D5GNZ6_9EURY</name>
<organism evidence="3 4">
    <name type="scientific">Halorarum halophilum</name>
    <dbReference type="NCBI Taxonomy" id="2743090"/>
    <lineage>
        <taxon>Archaea</taxon>
        <taxon>Methanobacteriati</taxon>
        <taxon>Methanobacteriota</taxon>
        <taxon>Stenosarchaea group</taxon>
        <taxon>Halobacteria</taxon>
        <taxon>Halobacteriales</taxon>
        <taxon>Haloferacaceae</taxon>
        <taxon>Halorarum</taxon>
    </lineage>
</organism>
<dbReference type="Proteomes" id="UP000509750">
    <property type="component" value="Plasmid unnamed1"/>
</dbReference>
<evidence type="ECO:0000256" key="2">
    <source>
        <dbReference type="SAM" id="Phobius"/>
    </source>
</evidence>
<dbReference type="RefSeq" id="WP_179171241.1">
    <property type="nucleotide sequence ID" value="NZ_CP058530.1"/>
</dbReference>
<geneLocation type="plasmid" evidence="3 4">
    <name>unnamed1</name>
</geneLocation>
<protein>
    <submittedName>
        <fullName evidence="3">Uncharacterized protein</fullName>
    </submittedName>
</protein>
<reference evidence="3 4" key="1">
    <citation type="submission" date="2020-07" db="EMBL/GenBank/DDBJ databases">
        <title>Gai3-2, isolated from salt lake.</title>
        <authorList>
            <person name="Cui H."/>
            <person name="Shi X."/>
        </authorList>
    </citation>
    <scope>NUCLEOTIDE SEQUENCE [LARGE SCALE GENOMIC DNA]</scope>
    <source>
        <strain evidence="3 4">Gai3-2</strain>
        <plasmid evidence="3 4">unnamed1</plasmid>
    </source>
</reference>
<keyword evidence="3" id="KW-0614">Plasmid</keyword>
<dbReference type="KEGG" id="halg:HUG10_18845"/>
<evidence type="ECO:0000313" key="4">
    <source>
        <dbReference type="Proteomes" id="UP000509750"/>
    </source>
</evidence>
<dbReference type="AlphaFoldDB" id="A0A7D5GNZ6"/>
<keyword evidence="2" id="KW-1133">Transmembrane helix</keyword>
<gene>
    <name evidence="3" type="ORF">HUG10_18845</name>
</gene>
<dbReference type="EMBL" id="CP058530">
    <property type="protein sequence ID" value="QLG29667.1"/>
    <property type="molecule type" value="Genomic_DNA"/>
</dbReference>
<dbReference type="GeneID" id="56030936"/>
<keyword evidence="2" id="KW-0812">Transmembrane</keyword>
<keyword evidence="2" id="KW-0472">Membrane</keyword>
<accession>A0A7D5GNZ6</accession>
<evidence type="ECO:0000313" key="3">
    <source>
        <dbReference type="EMBL" id="QLG29667.1"/>
    </source>
</evidence>
<sequence>MSLLSVLLVSLLLLFVALVSEPGLALAAALSPVPALLLLAVPLTSLSSVLALLLTVLLPLLLASPLLLVSLVALLFHLLGPLPSLLASLTVFPWLPALPVVALVPLLFPASIRVRIVLAHGSRFVGCARRSVPADAAADVAGLSRWWLAVRPSHALRPGVRTSVDTEPNRPDAGGGVGTTFGGQCERSIDSRKAIVATPDRRRENR</sequence>
<feature type="transmembrane region" description="Helical" evidence="2">
    <location>
        <begin position="61"/>
        <end position="79"/>
    </location>
</feature>
<feature type="transmembrane region" description="Helical" evidence="2">
    <location>
        <begin position="37"/>
        <end position="54"/>
    </location>
</feature>
<feature type="transmembrane region" description="Helical" evidence="2">
    <location>
        <begin position="85"/>
        <end position="108"/>
    </location>
</feature>
<proteinExistence type="predicted"/>
<feature type="region of interest" description="Disordered" evidence="1">
    <location>
        <begin position="161"/>
        <end position="182"/>
    </location>
</feature>